<accession>A0A6J5P627</accession>
<dbReference type="EMBL" id="LR796817">
    <property type="protein sequence ID" value="CAB4167239.1"/>
    <property type="molecule type" value="Genomic_DNA"/>
</dbReference>
<dbReference type="Pfam" id="PF06067">
    <property type="entry name" value="DUF932"/>
    <property type="match status" value="1"/>
</dbReference>
<reference evidence="1" key="1">
    <citation type="submission" date="2020-04" db="EMBL/GenBank/DDBJ databases">
        <authorList>
            <person name="Chiriac C."/>
            <person name="Salcher M."/>
            <person name="Ghai R."/>
            <person name="Kavagutti S V."/>
        </authorList>
    </citation>
    <scope>NUCLEOTIDE SEQUENCE</scope>
</reference>
<evidence type="ECO:0008006" key="2">
    <source>
        <dbReference type="Google" id="ProtNLM"/>
    </source>
</evidence>
<dbReference type="InterPro" id="IPR026325">
    <property type="entry name" value="DUF932"/>
</dbReference>
<gene>
    <name evidence="1" type="ORF">UFOVP868_9</name>
</gene>
<evidence type="ECO:0000313" key="1">
    <source>
        <dbReference type="EMBL" id="CAB4167239.1"/>
    </source>
</evidence>
<proteinExistence type="predicted"/>
<organism evidence="1">
    <name type="scientific">uncultured Caudovirales phage</name>
    <dbReference type="NCBI Taxonomy" id="2100421"/>
    <lineage>
        <taxon>Viruses</taxon>
        <taxon>Duplodnaviria</taxon>
        <taxon>Heunggongvirae</taxon>
        <taxon>Uroviricota</taxon>
        <taxon>Caudoviricetes</taxon>
        <taxon>Peduoviridae</taxon>
        <taxon>Maltschvirus</taxon>
        <taxon>Maltschvirus maltsch</taxon>
    </lineage>
</organism>
<sequence length="264" mass="28840">MQAMSLEQVRAVAPSVFATSPHSSRSERYAYIPTVDILNGLAREGFHVVKASQSRSRIPGKSDFTKHMLRLRHESTSTALQTLGETIPEVVLINAHDGTSAYKLMAGMFRLVCLNGMVVADSLVGSLKVQHSGKVTEKVIEGSFAVLENTGKAVEAAKTWAEIELSNDESLAFAEAAHTIRFGAEDTTINPVRLLAARRHDDQGNDLWRTFNRVQENVIRGGMQGLNATGTRRVTSRAVRGIDGDIRLNTALWQLAEKMAALKA</sequence>
<protein>
    <recommendedName>
        <fullName evidence="2">DUF945 domain-containing protein</fullName>
    </recommendedName>
</protein>
<name>A0A6J5P627_9CAUD</name>